<feature type="compositionally biased region" description="Basic residues" evidence="1">
    <location>
        <begin position="108"/>
        <end position="117"/>
    </location>
</feature>
<comment type="caution">
    <text evidence="2">The sequence shown here is derived from an EMBL/GenBank/DDBJ whole genome shotgun (WGS) entry which is preliminary data.</text>
</comment>
<proteinExistence type="predicted"/>
<name>A0A8I3ABC6_9AGAM</name>
<dbReference type="EMBL" id="JAGFBS010000006">
    <property type="protein sequence ID" value="KAG6379006.1"/>
    <property type="molecule type" value="Genomic_DNA"/>
</dbReference>
<dbReference type="AlphaFoldDB" id="A0A8I3ABC6"/>
<organism evidence="2 3">
    <name type="scientific">Boletus reticuloceps</name>
    <dbReference type="NCBI Taxonomy" id="495285"/>
    <lineage>
        <taxon>Eukaryota</taxon>
        <taxon>Fungi</taxon>
        <taxon>Dikarya</taxon>
        <taxon>Basidiomycota</taxon>
        <taxon>Agaricomycotina</taxon>
        <taxon>Agaricomycetes</taxon>
        <taxon>Agaricomycetidae</taxon>
        <taxon>Boletales</taxon>
        <taxon>Boletineae</taxon>
        <taxon>Boletaceae</taxon>
        <taxon>Boletoideae</taxon>
        <taxon>Boletus</taxon>
    </lineage>
</organism>
<gene>
    <name evidence="2" type="ORF">JVT61DRAFT_13297</name>
</gene>
<feature type="compositionally biased region" description="Polar residues" evidence="1">
    <location>
        <begin position="45"/>
        <end position="58"/>
    </location>
</feature>
<feature type="region of interest" description="Disordered" evidence="1">
    <location>
        <begin position="1"/>
        <end position="164"/>
    </location>
</feature>
<dbReference type="Proteomes" id="UP000683000">
    <property type="component" value="Unassembled WGS sequence"/>
</dbReference>
<evidence type="ECO:0000313" key="3">
    <source>
        <dbReference type="Proteomes" id="UP000683000"/>
    </source>
</evidence>
<accession>A0A8I3ABC6</accession>
<sequence length="178" mass="20091">MRLPSSRSGSTASSVVAANSAHHRLSVDSAALLGGGILVRGRAGSTMSTASSLRPMSTKSRDASDSSGAASVRWDEVGLQTVKEIRQKKETRRKEKEKEREKEESKEKKKSKKSKSKSSKDSFYPEVVGQPEEHRSRQGRYRRKMRRNSHPSSPLKQPLRMNTEIMKLKRGALRWKRR</sequence>
<evidence type="ECO:0000313" key="2">
    <source>
        <dbReference type="EMBL" id="KAG6379006.1"/>
    </source>
</evidence>
<feature type="compositionally biased region" description="Low complexity" evidence="1">
    <location>
        <begin position="1"/>
        <end position="20"/>
    </location>
</feature>
<protein>
    <submittedName>
        <fullName evidence="2">Uncharacterized protein</fullName>
    </submittedName>
</protein>
<feature type="compositionally biased region" description="Basic residues" evidence="1">
    <location>
        <begin position="137"/>
        <end position="149"/>
    </location>
</feature>
<feature type="compositionally biased region" description="Basic and acidic residues" evidence="1">
    <location>
        <begin position="83"/>
        <end position="107"/>
    </location>
</feature>
<keyword evidence="3" id="KW-1185">Reference proteome</keyword>
<reference evidence="2" key="1">
    <citation type="submission" date="2021-03" db="EMBL/GenBank/DDBJ databases">
        <title>Evolutionary innovations through gain and loss of genes in the ectomycorrhizal Boletales.</title>
        <authorList>
            <person name="Wu G."/>
            <person name="Miyauchi S."/>
            <person name="Morin E."/>
            <person name="Yang Z.-L."/>
            <person name="Xu J."/>
            <person name="Martin F.M."/>
        </authorList>
    </citation>
    <scope>NUCLEOTIDE SEQUENCE</scope>
    <source>
        <strain evidence="2">BR01</strain>
    </source>
</reference>
<evidence type="ECO:0000256" key="1">
    <source>
        <dbReference type="SAM" id="MobiDB-lite"/>
    </source>
</evidence>